<proteinExistence type="predicted"/>
<evidence type="ECO:0000313" key="3">
    <source>
        <dbReference type="Proteomes" id="UP000499080"/>
    </source>
</evidence>
<dbReference type="Proteomes" id="UP000499080">
    <property type="component" value="Unassembled WGS sequence"/>
</dbReference>
<sequence>KVDHAIPLPRAFAVLSSFFCHSSGTRSLGSDPSRKTWINSNRRGRSAKGQIHKSGYSDPWESADSISFSRFVPSPNLARSIRSDSANRRISSLDRRSDS</sequence>
<evidence type="ECO:0000313" key="2">
    <source>
        <dbReference type="EMBL" id="GBL84168.1"/>
    </source>
</evidence>
<evidence type="ECO:0000256" key="1">
    <source>
        <dbReference type="SAM" id="MobiDB-lite"/>
    </source>
</evidence>
<feature type="compositionally biased region" description="Polar residues" evidence="1">
    <location>
        <begin position="23"/>
        <end position="41"/>
    </location>
</feature>
<protein>
    <submittedName>
        <fullName evidence="2">Uncharacterized protein</fullName>
    </submittedName>
</protein>
<organism evidence="2 3">
    <name type="scientific">Araneus ventricosus</name>
    <name type="common">Orbweaver spider</name>
    <name type="synonym">Epeira ventricosa</name>
    <dbReference type="NCBI Taxonomy" id="182803"/>
    <lineage>
        <taxon>Eukaryota</taxon>
        <taxon>Metazoa</taxon>
        <taxon>Ecdysozoa</taxon>
        <taxon>Arthropoda</taxon>
        <taxon>Chelicerata</taxon>
        <taxon>Arachnida</taxon>
        <taxon>Araneae</taxon>
        <taxon>Araneomorphae</taxon>
        <taxon>Entelegynae</taxon>
        <taxon>Araneoidea</taxon>
        <taxon>Araneidae</taxon>
        <taxon>Araneus</taxon>
    </lineage>
</organism>
<comment type="caution">
    <text evidence="2">The sequence shown here is derived from an EMBL/GenBank/DDBJ whole genome shotgun (WGS) entry which is preliminary data.</text>
</comment>
<feature type="region of interest" description="Disordered" evidence="1">
    <location>
        <begin position="23"/>
        <end position="59"/>
    </location>
</feature>
<accession>A0A4Y2AWQ3</accession>
<dbReference type="AlphaFoldDB" id="A0A4Y2AWQ3"/>
<name>A0A4Y2AWQ3_ARAVE</name>
<gene>
    <name evidence="2" type="ORF">AVEN_152769_1</name>
</gene>
<reference evidence="2 3" key="1">
    <citation type="journal article" date="2019" name="Sci. Rep.">
        <title>Orb-weaving spider Araneus ventricosus genome elucidates the spidroin gene catalogue.</title>
        <authorList>
            <person name="Kono N."/>
            <person name="Nakamura H."/>
            <person name="Ohtoshi R."/>
            <person name="Moran D.A.P."/>
            <person name="Shinohara A."/>
            <person name="Yoshida Y."/>
            <person name="Fujiwara M."/>
            <person name="Mori M."/>
            <person name="Tomita M."/>
            <person name="Arakawa K."/>
        </authorList>
    </citation>
    <scope>NUCLEOTIDE SEQUENCE [LARGE SCALE GENOMIC DNA]</scope>
</reference>
<feature type="non-terminal residue" evidence="2">
    <location>
        <position position="1"/>
    </location>
</feature>
<keyword evidence="3" id="KW-1185">Reference proteome</keyword>
<dbReference type="EMBL" id="BGPR01081721">
    <property type="protein sequence ID" value="GBL84168.1"/>
    <property type="molecule type" value="Genomic_DNA"/>
</dbReference>